<dbReference type="AlphaFoldDB" id="A0A7R9ZEU0"/>
<dbReference type="InterPro" id="IPR003421">
    <property type="entry name" value="Opine_DH"/>
</dbReference>
<proteinExistence type="predicted"/>
<dbReference type="GO" id="GO:0016491">
    <property type="term" value="F:oxidoreductase activity"/>
    <property type="evidence" value="ECO:0007669"/>
    <property type="project" value="InterPro"/>
</dbReference>
<dbReference type="Gene3D" id="3.40.50.720">
    <property type="entry name" value="NAD(P)-binding Rossmann-like Domain"/>
    <property type="match status" value="1"/>
</dbReference>
<dbReference type="InterPro" id="IPR051729">
    <property type="entry name" value="Opine/Lysopine_DH"/>
</dbReference>
<dbReference type="Gene3D" id="1.10.1040.10">
    <property type="entry name" value="N-(1-d-carboxylethyl)-l-norvaline Dehydrogenase, domain 2"/>
    <property type="match status" value="1"/>
</dbReference>
<evidence type="ECO:0000259" key="1">
    <source>
        <dbReference type="Pfam" id="PF02317"/>
    </source>
</evidence>
<organism evidence="2">
    <name type="scientific">Pseudictyota dubia</name>
    <dbReference type="NCBI Taxonomy" id="2749911"/>
    <lineage>
        <taxon>Eukaryota</taxon>
        <taxon>Sar</taxon>
        <taxon>Stramenopiles</taxon>
        <taxon>Ochrophyta</taxon>
        <taxon>Bacillariophyta</taxon>
        <taxon>Mediophyceae</taxon>
        <taxon>Biddulphiophycidae</taxon>
        <taxon>Eupodiscales</taxon>
        <taxon>Odontellaceae</taxon>
        <taxon>Pseudictyota</taxon>
    </lineage>
</organism>
<dbReference type="SUPFAM" id="SSF48179">
    <property type="entry name" value="6-phosphogluconate dehydrogenase C-terminal domain-like"/>
    <property type="match status" value="1"/>
</dbReference>
<dbReference type="InterPro" id="IPR036291">
    <property type="entry name" value="NAD(P)-bd_dom_sf"/>
</dbReference>
<evidence type="ECO:0000313" key="2">
    <source>
        <dbReference type="EMBL" id="CAD8322186.1"/>
    </source>
</evidence>
<dbReference type="Pfam" id="PF02317">
    <property type="entry name" value="Octopine_DH"/>
    <property type="match status" value="1"/>
</dbReference>
<sequence length="351" mass="38760">MISSDPAAVVPGSDVVILALPSFTHGDYLDKIKPHLKPGVIIGSMPGQSGFDLCARSILGSDFVDASSLFALETLPWACRIVKYGQSVQVLGTKTEIGAVIAPPKGQSLEDVLSILQKLVGPKPVIKASSNFLAVTLMNPNTVHPTISYGFYRDKDLTKPFDEAPVFYQGVDERTGEMLSQVSDEVMQVRDVLLKRYPSLDLSSMLHIRDVLLRYYSDKLGDKTNVYTMLKTSAAHRGLVHPMREVDTPQGKKYLPDFKYRYFTEDLPCGMVVIRGIAELAGVATPTLDEVITWCQTVMGSEFLVNGKLCGKDLHLTRCPQVYGFTDLDTFLKENHYVEAYSESNILQAAQ</sequence>
<dbReference type="PANTHER" id="PTHR38015">
    <property type="entry name" value="BLR6086 PROTEIN"/>
    <property type="match status" value="1"/>
</dbReference>
<dbReference type="SUPFAM" id="SSF51735">
    <property type="entry name" value="NAD(P)-binding Rossmann-fold domains"/>
    <property type="match status" value="1"/>
</dbReference>
<feature type="domain" description="Opine dehydrogenase" evidence="1">
    <location>
        <begin position="130"/>
        <end position="299"/>
    </location>
</feature>
<name>A0A7R9ZEU0_9STRA</name>
<protein>
    <recommendedName>
        <fullName evidence="1">Opine dehydrogenase domain-containing protein</fullName>
    </recommendedName>
</protein>
<dbReference type="PANTHER" id="PTHR38015:SF1">
    <property type="entry name" value="OPINE DEHYDROGENASE DOMAIN-CONTAINING PROTEIN"/>
    <property type="match status" value="1"/>
</dbReference>
<dbReference type="InterPro" id="IPR008927">
    <property type="entry name" value="6-PGluconate_DH-like_C_sf"/>
</dbReference>
<dbReference type="InterPro" id="IPR013328">
    <property type="entry name" value="6PGD_dom2"/>
</dbReference>
<gene>
    <name evidence="2" type="ORF">TDUB1175_LOCUS20603</name>
</gene>
<accession>A0A7R9ZEU0</accession>
<reference evidence="2" key="1">
    <citation type="submission" date="2021-01" db="EMBL/GenBank/DDBJ databases">
        <authorList>
            <person name="Corre E."/>
            <person name="Pelletier E."/>
            <person name="Niang G."/>
            <person name="Scheremetjew M."/>
            <person name="Finn R."/>
            <person name="Kale V."/>
            <person name="Holt S."/>
            <person name="Cochrane G."/>
            <person name="Meng A."/>
            <person name="Brown T."/>
            <person name="Cohen L."/>
        </authorList>
    </citation>
    <scope>NUCLEOTIDE SEQUENCE</scope>
    <source>
        <strain evidence="2">CCMP147</strain>
    </source>
</reference>
<dbReference type="EMBL" id="HBED01040990">
    <property type="protein sequence ID" value="CAD8322186.1"/>
    <property type="molecule type" value="Transcribed_RNA"/>
</dbReference>